<sequence>MNYRKEINDLCKEINDLLDKQDNKGMEKYGMALEQNPAGILERLQHSVEEKIDDLRYTFWAMDRLKSMWVRFPRIKFVDVNSLAEQLDHVRSEHKEVWLAFEDDKIGDLAMELFDLIHSCETALRILQESFGIDLRETLLAVIDKNKKRGYYENAGKTD</sequence>
<gene>
    <name evidence="1" type="ordered locus">Dred_1199</name>
</gene>
<accession>A4J3T0</accession>
<dbReference type="EMBL" id="CP000612">
    <property type="protein sequence ID" value="ABO49733.1"/>
    <property type="molecule type" value="Genomic_DNA"/>
</dbReference>
<keyword evidence="2" id="KW-1185">Reference proteome</keyword>
<protein>
    <submittedName>
        <fullName evidence="1">Uncharacterized protein</fullName>
    </submittedName>
</protein>
<dbReference type="OrthoDB" id="2112118at2"/>
<proteinExistence type="predicted"/>
<dbReference type="AlphaFoldDB" id="A4J3T0"/>
<dbReference type="STRING" id="349161.Dred_1199"/>
<name>A4J3T0_DESRM</name>
<dbReference type="HOGENOM" id="CLU_1658032_0_0_9"/>
<dbReference type="SUPFAM" id="SSF101386">
    <property type="entry name" value="all-alpha NTP pyrophosphatases"/>
    <property type="match status" value="1"/>
</dbReference>
<reference evidence="1 2" key="1">
    <citation type="submission" date="2007-03" db="EMBL/GenBank/DDBJ databases">
        <title>Complete sequence of Desulfotomaculum reducens MI-1.</title>
        <authorList>
            <consortium name="US DOE Joint Genome Institute"/>
            <person name="Copeland A."/>
            <person name="Lucas S."/>
            <person name="Lapidus A."/>
            <person name="Barry K."/>
            <person name="Detter J.C."/>
            <person name="Glavina del Rio T."/>
            <person name="Hammon N."/>
            <person name="Israni S."/>
            <person name="Dalin E."/>
            <person name="Tice H."/>
            <person name="Pitluck S."/>
            <person name="Sims D."/>
            <person name="Brettin T."/>
            <person name="Bruce D."/>
            <person name="Han C."/>
            <person name="Tapia R."/>
            <person name="Schmutz J."/>
            <person name="Larimer F."/>
            <person name="Land M."/>
            <person name="Hauser L."/>
            <person name="Kyrpides N."/>
            <person name="Kim E."/>
            <person name="Tebo B.M."/>
            <person name="Richardson P."/>
        </authorList>
    </citation>
    <scope>NUCLEOTIDE SEQUENCE [LARGE SCALE GENOMIC DNA]</scope>
    <source>
        <strain evidence="1 2">MI-1</strain>
    </source>
</reference>
<evidence type="ECO:0000313" key="1">
    <source>
        <dbReference type="EMBL" id="ABO49733.1"/>
    </source>
</evidence>
<dbReference type="KEGG" id="drm:Dred_1199"/>
<evidence type="ECO:0000313" key="2">
    <source>
        <dbReference type="Proteomes" id="UP000001556"/>
    </source>
</evidence>
<dbReference type="RefSeq" id="WP_011877559.1">
    <property type="nucleotide sequence ID" value="NC_009253.1"/>
</dbReference>
<organism evidence="1 2">
    <name type="scientific">Desulforamulus reducens (strain ATCC BAA-1160 / DSM 100696 / MI-1)</name>
    <name type="common">Desulfotomaculum reducens</name>
    <dbReference type="NCBI Taxonomy" id="349161"/>
    <lineage>
        <taxon>Bacteria</taxon>
        <taxon>Bacillati</taxon>
        <taxon>Bacillota</taxon>
        <taxon>Clostridia</taxon>
        <taxon>Eubacteriales</taxon>
        <taxon>Peptococcaceae</taxon>
        <taxon>Desulforamulus</taxon>
    </lineage>
</organism>
<dbReference type="Proteomes" id="UP000001556">
    <property type="component" value="Chromosome"/>
</dbReference>